<comment type="caution">
    <text evidence="1">The sequence shown here is derived from an EMBL/GenBank/DDBJ whole genome shotgun (WGS) entry which is preliminary data.</text>
</comment>
<dbReference type="PANTHER" id="PTHR33223:SF3">
    <property type="match status" value="1"/>
</dbReference>
<evidence type="ECO:0008006" key="3">
    <source>
        <dbReference type="Google" id="ProtNLM"/>
    </source>
</evidence>
<dbReference type="Proteomes" id="UP000257109">
    <property type="component" value="Unassembled WGS sequence"/>
</dbReference>
<evidence type="ECO:0000313" key="2">
    <source>
        <dbReference type="Proteomes" id="UP000257109"/>
    </source>
</evidence>
<protein>
    <recommendedName>
        <fullName evidence="3">Retrotransposon gag domain-containing protein</fullName>
    </recommendedName>
</protein>
<evidence type="ECO:0000313" key="1">
    <source>
        <dbReference type="EMBL" id="RDX73861.1"/>
    </source>
</evidence>
<feature type="non-terminal residue" evidence="1">
    <location>
        <position position="1"/>
    </location>
</feature>
<dbReference type="OrthoDB" id="1689420at2759"/>
<proteinExistence type="predicted"/>
<keyword evidence="2" id="KW-1185">Reference proteome</keyword>
<accession>A0A371F6E2</accession>
<gene>
    <name evidence="1" type="ORF">CR513_46463</name>
</gene>
<name>A0A371F6E2_MUCPR</name>
<sequence length="237" mass="27213">MRPQGIPEDYIKMKAFPFSLDGAVKDWLLCATCPHHQINEQLLIQYFYKGLMMMDRNMIDAASGGALMDKTAATTRHLISNMASNTQQLETRGAVSSREVNEVGAVDNLRLEDQLTELTPLVRQLAISQHQHIPPVKMYGICTFMEHPIDMCPTLQETESDNTEIVRAIGRNQYGRQPYQTRQFDDQQFRRPQQYRSSPSQGQYVVLRFGSTPNMPTLNHNYYQQPGPRYLAPLFQQ</sequence>
<dbReference type="AlphaFoldDB" id="A0A371F6E2"/>
<dbReference type="EMBL" id="QJKJ01010376">
    <property type="protein sequence ID" value="RDX73861.1"/>
    <property type="molecule type" value="Genomic_DNA"/>
</dbReference>
<dbReference type="PANTHER" id="PTHR33223">
    <property type="entry name" value="CCHC-TYPE DOMAIN-CONTAINING PROTEIN"/>
    <property type="match status" value="1"/>
</dbReference>
<organism evidence="1 2">
    <name type="scientific">Mucuna pruriens</name>
    <name type="common">Velvet bean</name>
    <name type="synonym">Dolichos pruriens</name>
    <dbReference type="NCBI Taxonomy" id="157652"/>
    <lineage>
        <taxon>Eukaryota</taxon>
        <taxon>Viridiplantae</taxon>
        <taxon>Streptophyta</taxon>
        <taxon>Embryophyta</taxon>
        <taxon>Tracheophyta</taxon>
        <taxon>Spermatophyta</taxon>
        <taxon>Magnoliopsida</taxon>
        <taxon>eudicotyledons</taxon>
        <taxon>Gunneridae</taxon>
        <taxon>Pentapetalae</taxon>
        <taxon>rosids</taxon>
        <taxon>fabids</taxon>
        <taxon>Fabales</taxon>
        <taxon>Fabaceae</taxon>
        <taxon>Papilionoideae</taxon>
        <taxon>50 kb inversion clade</taxon>
        <taxon>NPAAA clade</taxon>
        <taxon>indigoferoid/millettioid clade</taxon>
        <taxon>Phaseoleae</taxon>
        <taxon>Mucuna</taxon>
    </lineage>
</organism>
<reference evidence="1" key="1">
    <citation type="submission" date="2018-05" db="EMBL/GenBank/DDBJ databases">
        <title>Draft genome of Mucuna pruriens seed.</title>
        <authorList>
            <person name="Nnadi N.E."/>
            <person name="Vos R."/>
            <person name="Hasami M.H."/>
            <person name="Devisetty U.K."/>
            <person name="Aguiy J.C."/>
        </authorList>
    </citation>
    <scope>NUCLEOTIDE SEQUENCE [LARGE SCALE GENOMIC DNA]</scope>
    <source>
        <strain evidence="1">JCA_2017</strain>
    </source>
</reference>